<dbReference type="KEGG" id="pbor:BSF38_05165"/>
<dbReference type="Gene3D" id="3.10.290.10">
    <property type="entry name" value="RNA-binding S4 domain"/>
    <property type="match status" value="1"/>
</dbReference>
<evidence type="ECO:0000313" key="3">
    <source>
        <dbReference type="Proteomes" id="UP000186309"/>
    </source>
</evidence>
<evidence type="ECO:0000256" key="1">
    <source>
        <dbReference type="PROSITE-ProRule" id="PRU00182"/>
    </source>
</evidence>
<dbReference type="RefSeq" id="WP_076349922.1">
    <property type="nucleotide sequence ID" value="NZ_CP019082.1"/>
</dbReference>
<protein>
    <submittedName>
        <fullName evidence="2">Uncharacterized protein</fullName>
    </submittedName>
</protein>
<dbReference type="InterPro" id="IPR036986">
    <property type="entry name" value="S4_RNA-bd_sf"/>
</dbReference>
<dbReference type="STRING" id="1387353.BSF38_05165"/>
<dbReference type="SUPFAM" id="SSF55174">
    <property type="entry name" value="Alpha-L RNA-binding motif"/>
    <property type="match status" value="1"/>
</dbReference>
<dbReference type="OrthoDB" id="9811532at2"/>
<dbReference type="Pfam" id="PF13275">
    <property type="entry name" value="S4_2"/>
    <property type="match status" value="1"/>
</dbReference>
<proteinExistence type="predicted"/>
<dbReference type="Proteomes" id="UP000186309">
    <property type="component" value="Chromosome"/>
</dbReference>
<organism evidence="2 3">
    <name type="scientific">Paludisphaera borealis</name>
    <dbReference type="NCBI Taxonomy" id="1387353"/>
    <lineage>
        <taxon>Bacteria</taxon>
        <taxon>Pseudomonadati</taxon>
        <taxon>Planctomycetota</taxon>
        <taxon>Planctomycetia</taxon>
        <taxon>Isosphaerales</taxon>
        <taxon>Isosphaeraceae</taxon>
        <taxon>Paludisphaera</taxon>
    </lineage>
</organism>
<reference evidence="3" key="1">
    <citation type="submission" date="2016-12" db="EMBL/GenBank/DDBJ databases">
        <title>Comparative genomics of four Isosphaeraceae planctomycetes: a common pool of plasmids and glycoside hydrolase genes.</title>
        <authorList>
            <person name="Ivanova A."/>
        </authorList>
    </citation>
    <scope>NUCLEOTIDE SEQUENCE [LARGE SCALE GENOMIC DNA]</scope>
    <source>
        <strain evidence="3">PX4</strain>
    </source>
</reference>
<gene>
    <name evidence="2" type="ORF">BSF38_05165</name>
</gene>
<dbReference type="EMBL" id="CP019082">
    <property type="protein sequence ID" value="APW63592.1"/>
    <property type="molecule type" value="Genomic_DNA"/>
</dbReference>
<dbReference type="CDD" id="cd00165">
    <property type="entry name" value="S4"/>
    <property type="match status" value="1"/>
</dbReference>
<dbReference type="PROSITE" id="PS50889">
    <property type="entry name" value="S4"/>
    <property type="match status" value="1"/>
</dbReference>
<keyword evidence="3" id="KW-1185">Reference proteome</keyword>
<sequence length="74" mass="8016">MSDTEEFRVEVGDRPINLSQVLKLAGCVLSGGEAKNLIADGAIRVNGEVELRKRRQMAKGDVVVIENGPKILLV</sequence>
<name>A0A1U7CXB6_9BACT</name>
<dbReference type="GO" id="GO:0003723">
    <property type="term" value="F:RNA binding"/>
    <property type="evidence" value="ECO:0007669"/>
    <property type="project" value="UniProtKB-KW"/>
</dbReference>
<accession>A0A1U7CXB6</accession>
<keyword evidence="1" id="KW-0694">RNA-binding</keyword>
<dbReference type="AlphaFoldDB" id="A0A1U7CXB6"/>
<evidence type="ECO:0000313" key="2">
    <source>
        <dbReference type="EMBL" id="APW63592.1"/>
    </source>
</evidence>